<dbReference type="GO" id="GO:0005737">
    <property type="term" value="C:cytoplasm"/>
    <property type="evidence" value="ECO:0007669"/>
    <property type="project" value="TreeGrafter"/>
</dbReference>
<dbReference type="OrthoDB" id="5034579at2759"/>
<dbReference type="Gene3D" id="3.20.20.10">
    <property type="entry name" value="Alanine racemase"/>
    <property type="match status" value="1"/>
</dbReference>
<dbReference type="Gene3D" id="2.40.37.10">
    <property type="entry name" value="Lyase, Ornithine Decarboxylase, Chain A, domain 1"/>
    <property type="match status" value="1"/>
</dbReference>
<evidence type="ECO:0000256" key="6">
    <source>
        <dbReference type="ARBA" id="ARBA00037173"/>
    </source>
</evidence>
<evidence type="ECO:0000313" key="9">
    <source>
        <dbReference type="Proteomes" id="UP000887013"/>
    </source>
</evidence>
<dbReference type="GO" id="GO:0033387">
    <property type="term" value="P:putrescine biosynthetic process from arginine, via ornithine"/>
    <property type="evidence" value="ECO:0007669"/>
    <property type="project" value="TreeGrafter"/>
</dbReference>
<evidence type="ECO:0000313" key="8">
    <source>
        <dbReference type="EMBL" id="GFT38677.1"/>
    </source>
</evidence>
<dbReference type="InterPro" id="IPR000183">
    <property type="entry name" value="Orn/DAP/Arg_de-COase"/>
</dbReference>
<sequence>MDQHNGYENGETDHTKNFFSSLISKNRSGEIYKSTFDYISKVAKELRESQSFYTFDFADVLWKVQRWKEKFPHIRPFYAVKTNSDPVLLRLLVLLEFSFDCATEGEIRYVLNAGGDPKNIIFAHVIKPPGALQYASSVGVDFMTFDSKEELLKIHKYYPEARLLLRLTPEDVKCSFDLSDKFGCDAEDAMDVLSFAKDLSLNVIGISFHVGGLCKNPNSYAATIKTCGNIFQLGKKLGFDFKILDIGGGFTGCKGSDALFDEIVQVIKSALKENFTEPDIEIIAEPGTFFAGSAVSLTTAICGKKKRNVQCKTVNGN</sequence>
<dbReference type="InterPro" id="IPR022644">
    <property type="entry name" value="De-COase2_N"/>
</dbReference>
<evidence type="ECO:0000256" key="5">
    <source>
        <dbReference type="ARBA" id="ARBA00023239"/>
    </source>
</evidence>
<evidence type="ECO:0000256" key="1">
    <source>
        <dbReference type="ARBA" id="ARBA00001933"/>
    </source>
</evidence>
<dbReference type="InterPro" id="IPR029066">
    <property type="entry name" value="PLP-binding_barrel"/>
</dbReference>
<dbReference type="Proteomes" id="UP000887013">
    <property type="component" value="Unassembled WGS sequence"/>
</dbReference>
<dbReference type="InterPro" id="IPR002433">
    <property type="entry name" value="Orn_de-COase"/>
</dbReference>
<feature type="domain" description="Orn/DAP/Arg decarboxylase 2 N-terminal" evidence="7">
    <location>
        <begin position="59"/>
        <end position="291"/>
    </location>
</feature>
<protein>
    <submittedName>
        <fullName evidence="8">Ornithine decarboxylase</fullName>
    </submittedName>
</protein>
<dbReference type="EMBL" id="BMAW01063101">
    <property type="protein sequence ID" value="GFT38677.1"/>
    <property type="molecule type" value="Genomic_DNA"/>
</dbReference>
<comment type="caution">
    <text evidence="8">The sequence shown here is derived from an EMBL/GenBank/DDBJ whole genome shotgun (WGS) entry which is preliminary data.</text>
</comment>
<evidence type="ECO:0000259" key="7">
    <source>
        <dbReference type="Pfam" id="PF02784"/>
    </source>
</evidence>
<dbReference type="PANTHER" id="PTHR11482">
    <property type="entry name" value="ARGININE/DIAMINOPIMELATE/ORNITHINE DECARBOXYLASE"/>
    <property type="match status" value="1"/>
</dbReference>
<comment type="similarity">
    <text evidence="2">Belongs to the Orn/Lys/Arg decarboxylase class-II family.</text>
</comment>
<comment type="cofactor">
    <cofactor evidence="1">
        <name>pyridoxal 5'-phosphate</name>
        <dbReference type="ChEBI" id="CHEBI:597326"/>
    </cofactor>
</comment>
<keyword evidence="5" id="KW-0456">Lyase</keyword>
<organism evidence="8 9">
    <name type="scientific">Nephila pilipes</name>
    <name type="common">Giant wood spider</name>
    <name type="synonym">Nephila maculata</name>
    <dbReference type="NCBI Taxonomy" id="299642"/>
    <lineage>
        <taxon>Eukaryota</taxon>
        <taxon>Metazoa</taxon>
        <taxon>Ecdysozoa</taxon>
        <taxon>Arthropoda</taxon>
        <taxon>Chelicerata</taxon>
        <taxon>Arachnida</taxon>
        <taxon>Araneae</taxon>
        <taxon>Araneomorphae</taxon>
        <taxon>Entelegynae</taxon>
        <taxon>Araneoidea</taxon>
        <taxon>Nephilidae</taxon>
        <taxon>Nephila</taxon>
    </lineage>
</organism>
<comment type="function">
    <text evidence="6">Catalyzes the first and rate-limiting step of polyamine biosynthesis that converts ornithine into putrescine, which is the precursor for the polyamines, spermidine and spermine. Polyamines are essential for cell proliferation and are implicated in cellular processes, ranging from DNA replication to apoptosis.</text>
</comment>
<evidence type="ECO:0000256" key="2">
    <source>
        <dbReference type="ARBA" id="ARBA00008872"/>
    </source>
</evidence>
<reference evidence="8" key="1">
    <citation type="submission" date="2020-08" db="EMBL/GenBank/DDBJ databases">
        <title>Multicomponent nature underlies the extraordinary mechanical properties of spider dragline silk.</title>
        <authorList>
            <person name="Kono N."/>
            <person name="Nakamura H."/>
            <person name="Mori M."/>
            <person name="Yoshida Y."/>
            <person name="Ohtoshi R."/>
            <person name="Malay A.D."/>
            <person name="Moran D.A.P."/>
            <person name="Tomita M."/>
            <person name="Numata K."/>
            <person name="Arakawa K."/>
        </authorList>
    </citation>
    <scope>NUCLEOTIDE SEQUENCE</scope>
</reference>
<dbReference type="InterPro" id="IPR009006">
    <property type="entry name" value="Ala_racemase/Decarboxylase_C"/>
</dbReference>
<dbReference type="SUPFAM" id="SSF51419">
    <property type="entry name" value="PLP-binding barrel"/>
    <property type="match status" value="1"/>
</dbReference>
<keyword evidence="9" id="KW-1185">Reference proteome</keyword>
<dbReference type="Pfam" id="PF02784">
    <property type="entry name" value="Orn_Arg_deC_N"/>
    <property type="match status" value="1"/>
</dbReference>
<name>A0A8X6TPZ4_NEPPI</name>
<keyword evidence="3" id="KW-0663">Pyridoxal phosphate</keyword>
<dbReference type="AlphaFoldDB" id="A0A8X6TPZ4"/>
<dbReference type="PRINTS" id="PR01182">
    <property type="entry name" value="ORNDCRBXLASE"/>
</dbReference>
<dbReference type="FunFam" id="3.20.20.10:FF:000005">
    <property type="entry name" value="Ornithine decarboxylase"/>
    <property type="match status" value="1"/>
</dbReference>
<dbReference type="PRINTS" id="PR01179">
    <property type="entry name" value="ODADCRBXLASE"/>
</dbReference>
<accession>A0A8X6TPZ4</accession>
<gene>
    <name evidence="8" type="primary">spe1</name>
    <name evidence="8" type="ORF">NPIL_482771</name>
</gene>
<dbReference type="PANTHER" id="PTHR11482:SF6">
    <property type="entry name" value="ORNITHINE DECARBOXYLASE 1-RELATED"/>
    <property type="match status" value="1"/>
</dbReference>
<evidence type="ECO:0000256" key="3">
    <source>
        <dbReference type="ARBA" id="ARBA00022898"/>
    </source>
</evidence>
<dbReference type="GO" id="GO:0004586">
    <property type="term" value="F:ornithine decarboxylase activity"/>
    <property type="evidence" value="ECO:0007669"/>
    <property type="project" value="TreeGrafter"/>
</dbReference>
<evidence type="ECO:0000256" key="4">
    <source>
        <dbReference type="ARBA" id="ARBA00023115"/>
    </source>
</evidence>
<proteinExistence type="inferred from homology"/>
<keyword evidence="4" id="KW-0620">Polyamine biosynthesis</keyword>